<keyword evidence="1" id="KW-0614">Plasmid</keyword>
<organism evidence="1 2">
    <name type="scientific">Methylorubrum extorquens (strain ATCC 14718 / DSM 1338 / JCM 2805 / NCIMB 9133 / AM1)</name>
    <name type="common">Methylobacterium extorquens</name>
    <dbReference type="NCBI Taxonomy" id="272630"/>
    <lineage>
        <taxon>Bacteria</taxon>
        <taxon>Pseudomonadati</taxon>
        <taxon>Pseudomonadota</taxon>
        <taxon>Alphaproteobacteria</taxon>
        <taxon>Hyphomicrobiales</taxon>
        <taxon>Methylobacteriaceae</taxon>
        <taxon>Methylorubrum</taxon>
    </lineage>
</organism>
<sequence length="73" mass="7957">MTQPQTSPAPAETLDLSFDLDLAAFFPEEPADTGPSPEGWDALLRQMADSEIHDLPLPESLLPLHDAPLDLTF</sequence>
<dbReference type="HOGENOM" id="CLU_2735382_0_0_5"/>
<dbReference type="RefSeq" id="WP_012754315.1">
    <property type="nucleotide sequence ID" value="NC_012811.1"/>
</dbReference>
<evidence type="ECO:0000313" key="2">
    <source>
        <dbReference type="Proteomes" id="UP000009081"/>
    </source>
</evidence>
<protein>
    <submittedName>
        <fullName evidence="1">Uncharacterized protein</fullName>
    </submittedName>
</protein>
<name>C5B666_METEA</name>
<geneLocation type="plasmid" evidence="1 2">
    <name>megaplasmid</name>
</geneLocation>
<dbReference type="Proteomes" id="UP000009081">
    <property type="component" value="Plasmid megaplasmid"/>
</dbReference>
<reference evidence="1 2" key="1">
    <citation type="journal article" date="2009" name="PLoS ONE">
        <title>Methylobacterium genome sequences: a reference blueprint to investigate microbial metabolism of C1 compounds from natural and industrial sources.</title>
        <authorList>
            <person name="Vuilleumier S."/>
            <person name="Chistoserdova L."/>
            <person name="Lee M.-C."/>
            <person name="Bringel F."/>
            <person name="Lajus A."/>
            <person name="Zhou Y."/>
            <person name="Gourion B."/>
            <person name="Barbe V."/>
            <person name="Chang J."/>
            <person name="Cruveiller S."/>
            <person name="Dossat C."/>
            <person name="Gillett W."/>
            <person name="Gruffaz C."/>
            <person name="Haugen E."/>
            <person name="Hourcade E."/>
            <person name="Levy R."/>
            <person name="Mangenot S."/>
            <person name="Muller E."/>
            <person name="Nadalig T."/>
            <person name="Pagni M."/>
            <person name="Penny C."/>
            <person name="Peyraud R."/>
            <person name="Robinson D.G."/>
            <person name="Roche D."/>
            <person name="Rouy Z."/>
            <person name="Saenampechek C."/>
            <person name="Salvignol G."/>
            <person name="Vallenet D."/>
            <person name="Wu Z."/>
            <person name="Marx C.J."/>
            <person name="Vorholt J.A."/>
            <person name="Olson M.V."/>
            <person name="Kaul R."/>
            <person name="Weissenbach J."/>
            <person name="Medigue C."/>
            <person name="Lidstrom M.E."/>
        </authorList>
    </citation>
    <scope>NUCLEOTIDE SEQUENCE [LARGE SCALE GENOMIC DNA]</scope>
    <source>
        <strain evidence="2">ATCC 14718 / DSM 1338 / JCM 2805 / NCIMB 9133 / AM1</strain>
    </source>
</reference>
<keyword evidence="2" id="KW-1185">Reference proteome</keyword>
<evidence type="ECO:0000313" key="1">
    <source>
        <dbReference type="EMBL" id="ACS43948.1"/>
    </source>
</evidence>
<accession>C5B666</accession>
<proteinExistence type="predicted"/>
<dbReference type="KEGG" id="mea:Mex_2p1184"/>
<gene>
    <name evidence="1" type="ordered locus">MexAM1_META2p1184</name>
</gene>
<dbReference type="EMBL" id="CP001511">
    <property type="protein sequence ID" value="ACS43948.1"/>
    <property type="molecule type" value="Genomic_DNA"/>
</dbReference>
<dbReference type="AlphaFoldDB" id="C5B666"/>